<dbReference type="HOGENOM" id="CLU_083287_25_1_9"/>
<dbReference type="Pfam" id="PF12802">
    <property type="entry name" value="MarR_2"/>
    <property type="match status" value="1"/>
</dbReference>
<evidence type="ECO:0000259" key="4">
    <source>
        <dbReference type="PROSITE" id="PS50995"/>
    </source>
</evidence>
<evidence type="ECO:0000256" key="1">
    <source>
        <dbReference type="ARBA" id="ARBA00023015"/>
    </source>
</evidence>
<accession>C0CLC7</accession>
<dbReference type="GO" id="GO:0003700">
    <property type="term" value="F:DNA-binding transcription factor activity"/>
    <property type="evidence" value="ECO:0007669"/>
    <property type="project" value="InterPro"/>
</dbReference>
<keyword evidence="3" id="KW-0804">Transcription</keyword>
<dbReference type="InterPro" id="IPR036390">
    <property type="entry name" value="WH_DNA-bd_sf"/>
</dbReference>
<dbReference type="GO" id="GO:0003677">
    <property type="term" value="F:DNA binding"/>
    <property type="evidence" value="ECO:0007669"/>
    <property type="project" value="UniProtKB-KW"/>
</dbReference>
<gene>
    <name evidence="5" type="ORF">RUMHYD_01648</name>
</gene>
<keyword evidence="2" id="KW-0238">DNA-binding</keyword>
<dbReference type="InterPro" id="IPR036388">
    <property type="entry name" value="WH-like_DNA-bd_sf"/>
</dbReference>
<dbReference type="PROSITE" id="PS50995">
    <property type="entry name" value="HTH_MARR_2"/>
    <property type="match status" value="1"/>
</dbReference>
<evidence type="ECO:0000313" key="6">
    <source>
        <dbReference type="Proteomes" id="UP000003100"/>
    </source>
</evidence>
<dbReference type="RefSeq" id="WP_005947956.1">
    <property type="nucleotide sequence ID" value="NZ_CP136423.1"/>
</dbReference>
<proteinExistence type="predicted"/>
<sequence length="154" mass="18203">MIVPNFKDGDAMNWETEMLISGNAYKRVYEKRLEGLKSKYGLKRIDLDILYFLCRYRQRNTSKEITEQNQYTKGHVSQSIERLVKKGLVRTMPDEADRRCLRIIPEESAEAVYAKMHQVREQMFGDIFRGISQKDIGAFERVSQKVYENMHEEV</sequence>
<dbReference type="PATRIC" id="fig|476272.21.peg.2999"/>
<dbReference type="Proteomes" id="UP000003100">
    <property type="component" value="Unassembled WGS sequence"/>
</dbReference>
<evidence type="ECO:0000313" key="5">
    <source>
        <dbReference type="EMBL" id="EEG49453.1"/>
    </source>
</evidence>
<keyword evidence="6" id="KW-1185">Reference proteome</keyword>
<dbReference type="AlphaFoldDB" id="C0CLC7"/>
<dbReference type="SMART" id="SM00347">
    <property type="entry name" value="HTH_MARR"/>
    <property type="match status" value="1"/>
</dbReference>
<protein>
    <recommendedName>
        <fullName evidence="4">HTH marR-type domain-containing protein</fullName>
    </recommendedName>
</protein>
<name>C0CLC7_BLAHS</name>
<evidence type="ECO:0000256" key="2">
    <source>
        <dbReference type="ARBA" id="ARBA00023125"/>
    </source>
</evidence>
<evidence type="ECO:0000256" key="3">
    <source>
        <dbReference type="ARBA" id="ARBA00023163"/>
    </source>
</evidence>
<dbReference type="GeneID" id="86820289"/>
<dbReference type="SUPFAM" id="SSF46785">
    <property type="entry name" value="Winged helix' DNA-binding domain"/>
    <property type="match status" value="1"/>
</dbReference>
<dbReference type="PANTHER" id="PTHR42756">
    <property type="entry name" value="TRANSCRIPTIONAL REGULATOR, MARR"/>
    <property type="match status" value="1"/>
</dbReference>
<reference evidence="5 6" key="1">
    <citation type="submission" date="2009-01" db="EMBL/GenBank/DDBJ databases">
        <authorList>
            <person name="Fulton L."/>
            <person name="Clifton S."/>
            <person name="Fulton B."/>
            <person name="Xu J."/>
            <person name="Minx P."/>
            <person name="Pepin K.H."/>
            <person name="Johnson M."/>
            <person name="Bhonagiri V."/>
            <person name="Nash W.E."/>
            <person name="Mardis E.R."/>
            <person name="Wilson R.K."/>
        </authorList>
    </citation>
    <scope>NUCLEOTIDE SEQUENCE [LARGE SCALE GENOMIC DNA]</scope>
    <source>
        <strain evidence="6">DSM 10507 / JCM 14656 / S5a33</strain>
    </source>
</reference>
<dbReference type="EMBL" id="ACBZ01000079">
    <property type="protein sequence ID" value="EEG49453.1"/>
    <property type="molecule type" value="Genomic_DNA"/>
</dbReference>
<dbReference type="InterPro" id="IPR000835">
    <property type="entry name" value="HTH_MarR-typ"/>
</dbReference>
<keyword evidence="1" id="KW-0805">Transcription regulation</keyword>
<feature type="domain" description="HTH marR-type" evidence="4">
    <location>
        <begin position="15"/>
        <end position="148"/>
    </location>
</feature>
<dbReference type="PANTHER" id="PTHR42756:SF1">
    <property type="entry name" value="TRANSCRIPTIONAL REPRESSOR OF EMRAB OPERON"/>
    <property type="match status" value="1"/>
</dbReference>
<reference evidence="5 6" key="2">
    <citation type="submission" date="2009-02" db="EMBL/GenBank/DDBJ databases">
        <title>Draft genome sequence of Blautia hydrogenotrophica DSM 10507 (Ruminococcus hydrogenotrophicus DSM 10507).</title>
        <authorList>
            <person name="Sudarsanam P."/>
            <person name="Ley R."/>
            <person name="Guruge J."/>
            <person name="Turnbaugh P.J."/>
            <person name="Mahowald M."/>
            <person name="Liep D."/>
            <person name="Gordon J."/>
        </authorList>
    </citation>
    <scope>NUCLEOTIDE SEQUENCE [LARGE SCALE GENOMIC DNA]</scope>
    <source>
        <strain evidence="6">DSM 10507 / JCM 14656 / S5a33</strain>
    </source>
</reference>
<dbReference type="Gene3D" id="1.10.10.10">
    <property type="entry name" value="Winged helix-like DNA-binding domain superfamily/Winged helix DNA-binding domain"/>
    <property type="match status" value="1"/>
</dbReference>
<dbReference type="eggNOG" id="COG1846">
    <property type="taxonomic scope" value="Bacteria"/>
</dbReference>
<organism evidence="5 6">
    <name type="scientific">Blautia hydrogenotrophica (strain DSM 10507 / JCM 14656 / S5a33)</name>
    <name type="common">Ruminococcus hydrogenotrophicus</name>
    <dbReference type="NCBI Taxonomy" id="476272"/>
    <lineage>
        <taxon>Bacteria</taxon>
        <taxon>Bacillati</taxon>
        <taxon>Bacillota</taxon>
        <taxon>Clostridia</taxon>
        <taxon>Lachnospirales</taxon>
        <taxon>Lachnospiraceae</taxon>
        <taxon>Blautia</taxon>
    </lineage>
</organism>